<dbReference type="RefSeq" id="WP_085095765.1">
    <property type="nucleotide sequence ID" value="NZ_AP022603.1"/>
</dbReference>
<evidence type="ECO:0000313" key="1">
    <source>
        <dbReference type="EMBL" id="ORV03506.1"/>
    </source>
</evidence>
<gene>
    <name evidence="1" type="ORF">AWC04_10385</name>
</gene>
<comment type="caution">
    <text evidence="1">The sequence shown here is derived from an EMBL/GenBank/DDBJ whole genome shotgun (WGS) entry which is preliminary data.</text>
</comment>
<reference evidence="1 2" key="1">
    <citation type="submission" date="2016-01" db="EMBL/GenBank/DDBJ databases">
        <title>The new phylogeny of the genus Mycobacterium.</title>
        <authorList>
            <person name="Tarcisio F."/>
            <person name="Conor M."/>
            <person name="Antonella G."/>
            <person name="Elisabetta G."/>
            <person name="Giulia F.S."/>
            <person name="Sara T."/>
            <person name="Anna F."/>
            <person name="Clotilde B."/>
            <person name="Roberto B."/>
            <person name="Veronica D.S."/>
            <person name="Fabio R."/>
            <person name="Monica P."/>
            <person name="Olivier J."/>
            <person name="Enrico T."/>
            <person name="Nicola S."/>
        </authorList>
    </citation>
    <scope>NUCLEOTIDE SEQUENCE [LARGE SCALE GENOMIC DNA]</scope>
    <source>
        <strain evidence="1 2">DSM 44179</strain>
    </source>
</reference>
<dbReference type="STRING" id="1793.AWC04_10385"/>
<dbReference type="AlphaFoldDB" id="A0A1X1RDJ7"/>
<dbReference type="SUPFAM" id="SSF52091">
    <property type="entry name" value="SpoIIaa-like"/>
    <property type="match status" value="1"/>
</dbReference>
<evidence type="ECO:0000313" key="2">
    <source>
        <dbReference type="Proteomes" id="UP000193484"/>
    </source>
</evidence>
<dbReference type="Pfam" id="PF01740">
    <property type="entry name" value="STAS"/>
    <property type="match status" value="1"/>
</dbReference>
<accession>A0A1X1RDJ7</accession>
<proteinExistence type="predicted"/>
<organism evidence="1 2">
    <name type="scientific">Mycolicibacterium fallax</name>
    <name type="common">Mycobacterium fallax</name>
    <dbReference type="NCBI Taxonomy" id="1793"/>
    <lineage>
        <taxon>Bacteria</taxon>
        <taxon>Bacillati</taxon>
        <taxon>Actinomycetota</taxon>
        <taxon>Actinomycetes</taxon>
        <taxon>Mycobacteriales</taxon>
        <taxon>Mycobacteriaceae</taxon>
        <taxon>Mycolicibacterium</taxon>
    </lineage>
</organism>
<name>A0A1X1RDJ7_MYCFA</name>
<dbReference type="InterPro" id="IPR036513">
    <property type="entry name" value="STAS_dom_sf"/>
</dbReference>
<dbReference type="OrthoDB" id="4735650at2"/>
<keyword evidence="2" id="KW-1185">Reference proteome</keyword>
<dbReference type="Gene3D" id="3.30.750.24">
    <property type="entry name" value="STAS domain"/>
    <property type="match status" value="1"/>
</dbReference>
<protein>
    <submittedName>
        <fullName evidence="1">Uncharacterized protein</fullName>
    </submittedName>
</protein>
<dbReference type="Proteomes" id="UP000193484">
    <property type="component" value="Unassembled WGS sequence"/>
</dbReference>
<sequence>MTGYGNPAIICGGAQIRVQCRHLATVVTISGVLDESNAEAAMTATRRFIIAEKPVVLDLTAVTSSPEEYLPLLESVDEACLAAGVQWLLVTSPALAHQVRIGDDGYPVATSVPEALQWLADDVFLRRRMLIPLLHRTA</sequence>
<dbReference type="EMBL" id="LQOJ01000037">
    <property type="protein sequence ID" value="ORV03506.1"/>
    <property type="molecule type" value="Genomic_DNA"/>
</dbReference>
<dbReference type="InterPro" id="IPR002645">
    <property type="entry name" value="STAS_dom"/>
</dbReference>